<reference evidence="2" key="1">
    <citation type="journal article" date="2019" name="Int. J. Syst. Evol. Microbiol.">
        <title>The Global Catalogue of Microorganisms (GCM) 10K type strain sequencing project: providing services to taxonomists for standard genome sequencing and annotation.</title>
        <authorList>
            <consortium name="The Broad Institute Genomics Platform"/>
            <consortium name="The Broad Institute Genome Sequencing Center for Infectious Disease"/>
            <person name="Wu L."/>
            <person name="Ma J."/>
        </authorList>
    </citation>
    <scope>NUCLEOTIDE SEQUENCE [LARGE SCALE GENOMIC DNA]</scope>
    <source>
        <strain evidence="2">CGMCC 1.10188</strain>
    </source>
</reference>
<protein>
    <submittedName>
        <fullName evidence="1">Uncharacterized protein</fullName>
    </submittedName>
</protein>
<comment type="caution">
    <text evidence="1">The sequence shown here is derived from an EMBL/GenBank/DDBJ whole genome shotgun (WGS) entry which is preliminary data.</text>
</comment>
<sequence>MTDLDQPCSGQAPQRGPDLAVGQAALNRHKAGARPDHSVAGVDVSLGEVMHQPAQHLAISMREMGKLRQMLQLVGSIEQRELV</sequence>
<name>A0ABQ1J9A2_9PROT</name>
<gene>
    <name evidence="1" type="ORF">GCM10011505_46890</name>
</gene>
<dbReference type="Proteomes" id="UP000603352">
    <property type="component" value="Unassembled WGS sequence"/>
</dbReference>
<evidence type="ECO:0000313" key="1">
    <source>
        <dbReference type="EMBL" id="GGB60822.1"/>
    </source>
</evidence>
<accession>A0ABQ1J9A2</accession>
<keyword evidence="2" id="KW-1185">Reference proteome</keyword>
<organism evidence="1 2">
    <name type="scientific">Tistrella bauzanensis</name>
    <dbReference type="NCBI Taxonomy" id="657419"/>
    <lineage>
        <taxon>Bacteria</taxon>
        <taxon>Pseudomonadati</taxon>
        <taxon>Pseudomonadota</taxon>
        <taxon>Alphaproteobacteria</taxon>
        <taxon>Geminicoccales</taxon>
        <taxon>Geminicoccaceae</taxon>
        <taxon>Tistrella</taxon>
    </lineage>
</organism>
<proteinExistence type="predicted"/>
<evidence type="ECO:0000313" key="2">
    <source>
        <dbReference type="Proteomes" id="UP000603352"/>
    </source>
</evidence>
<dbReference type="EMBL" id="BMDZ01000097">
    <property type="protein sequence ID" value="GGB60822.1"/>
    <property type="molecule type" value="Genomic_DNA"/>
</dbReference>